<dbReference type="GO" id="GO:0005654">
    <property type="term" value="C:nucleoplasm"/>
    <property type="evidence" value="ECO:0007669"/>
    <property type="project" value="TreeGrafter"/>
</dbReference>
<dbReference type="PANTHER" id="PTHR23216:SF1">
    <property type="entry name" value="NUCLEOLAR AND COILED-BODY PHOSPHOPROTEIN 1"/>
    <property type="match status" value="1"/>
</dbReference>
<reference evidence="3 4" key="1">
    <citation type="submission" date="2017-06" db="EMBL/GenBank/DDBJ databases">
        <title>Ant-infecting Ophiocordyceps genomes reveal a high diversity of potential behavioral manipulation genes and a possible major role for enterotoxins.</title>
        <authorList>
            <person name="De Bekker C."/>
            <person name="Evans H.C."/>
            <person name="Brachmann A."/>
            <person name="Hughes D.P."/>
        </authorList>
    </citation>
    <scope>NUCLEOTIDE SEQUENCE [LARGE SCALE GENOMIC DNA]</scope>
    <source>
        <strain evidence="3 4">Map16</strain>
    </source>
</reference>
<gene>
    <name evidence="3" type="ORF">CDD80_5544</name>
</gene>
<sequence>MPTRRPPKAKTQTATPKQSATAAVQSDGRFSRIPKDIQVDARFSSNGYVPMDYSRRAYEDLVVTKGKGFTKEKNKKKRGSFRGGAIDINQKKGVYFDD</sequence>
<dbReference type="GO" id="GO:0005730">
    <property type="term" value="C:nucleolus"/>
    <property type="evidence" value="ECO:0007669"/>
    <property type="project" value="InterPro"/>
</dbReference>
<accession>A0A2C5YUR6</accession>
<dbReference type="STRING" id="2004952.A0A2C5YUR6"/>
<dbReference type="OrthoDB" id="5599646at2759"/>
<dbReference type="EMBL" id="NJES01000553">
    <property type="protein sequence ID" value="PHH71072.1"/>
    <property type="molecule type" value="Genomic_DNA"/>
</dbReference>
<feature type="region of interest" description="Disordered" evidence="1">
    <location>
        <begin position="1"/>
        <end position="31"/>
    </location>
</feature>
<dbReference type="PANTHER" id="PTHR23216">
    <property type="entry name" value="NUCLEOLAR AND COILED-BODY PHOSPHOPROTEIN 1"/>
    <property type="match status" value="1"/>
</dbReference>
<proteinExistence type="predicted"/>
<dbReference type="Pfam" id="PF05022">
    <property type="entry name" value="SRP40_C"/>
    <property type="match status" value="1"/>
</dbReference>
<evidence type="ECO:0000259" key="2">
    <source>
        <dbReference type="Pfam" id="PF05022"/>
    </source>
</evidence>
<evidence type="ECO:0000313" key="3">
    <source>
        <dbReference type="EMBL" id="PHH71072.1"/>
    </source>
</evidence>
<dbReference type="InterPro" id="IPR039191">
    <property type="entry name" value="Nopp140-like"/>
</dbReference>
<name>A0A2C5YUR6_9HYPO</name>
<evidence type="ECO:0000313" key="4">
    <source>
        <dbReference type="Proteomes" id="UP000226431"/>
    </source>
</evidence>
<feature type="domain" description="Srp40 C-terminal" evidence="2">
    <location>
        <begin position="29"/>
        <end position="96"/>
    </location>
</feature>
<comment type="caution">
    <text evidence="3">The sequence shown here is derived from an EMBL/GenBank/DDBJ whole genome shotgun (WGS) entry which is preliminary data.</text>
</comment>
<organism evidence="3 4">
    <name type="scientific">Ophiocordyceps camponoti-rufipedis</name>
    <dbReference type="NCBI Taxonomy" id="2004952"/>
    <lineage>
        <taxon>Eukaryota</taxon>
        <taxon>Fungi</taxon>
        <taxon>Dikarya</taxon>
        <taxon>Ascomycota</taxon>
        <taxon>Pezizomycotina</taxon>
        <taxon>Sordariomycetes</taxon>
        <taxon>Hypocreomycetidae</taxon>
        <taxon>Hypocreales</taxon>
        <taxon>Ophiocordycipitaceae</taxon>
        <taxon>Ophiocordyceps</taxon>
    </lineage>
</organism>
<keyword evidence="4" id="KW-1185">Reference proteome</keyword>
<protein>
    <recommendedName>
        <fullName evidence="2">Srp40 C-terminal domain-containing protein</fullName>
    </recommendedName>
</protein>
<evidence type="ECO:0000256" key="1">
    <source>
        <dbReference type="SAM" id="MobiDB-lite"/>
    </source>
</evidence>
<feature type="compositionally biased region" description="Polar residues" evidence="1">
    <location>
        <begin position="10"/>
        <end position="24"/>
    </location>
</feature>
<dbReference type="InterPro" id="IPR007718">
    <property type="entry name" value="Srp40_C"/>
</dbReference>
<dbReference type="Proteomes" id="UP000226431">
    <property type="component" value="Unassembled WGS sequence"/>
</dbReference>
<dbReference type="AlphaFoldDB" id="A0A2C5YUR6"/>